<comment type="caution">
    <text evidence="1">The sequence shown here is derived from an EMBL/GenBank/DDBJ whole genome shotgun (WGS) entry which is preliminary data.</text>
</comment>
<protein>
    <submittedName>
        <fullName evidence="1">Uncharacterized protein</fullName>
    </submittedName>
</protein>
<name>A0A843X361_COLES</name>
<accession>A0A843X361</accession>
<gene>
    <name evidence="1" type="ORF">Taro_042783</name>
</gene>
<evidence type="ECO:0000313" key="1">
    <source>
        <dbReference type="EMBL" id="MQM09900.1"/>
    </source>
</evidence>
<organism evidence="1 2">
    <name type="scientific">Colocasia esculenta</name>
    <name type="common">Wild taro</name>
    <name type="synonym">Arum esculentum</name>
    <dbReference type="NCBI Taxonomy" id="4460"/>
    <lineage>
        <taxon>Eukaryota</taxon>
        <taxon>Viridiplantae</taxon>
        <taxon>Streptophyta</taxon>
        <taxon>Embryophyta</taxon>
        <taxon>Tracheophyta</taxon>
        <taxon>Spermatophyta</taxon>
        <taxon>Magnoliopsida</taxon>
        <taxon>Liliopsida</taxon>
        <taxon>Araceae</taxon>
        <taxon>Aroideae</taxon>
        <taxon>Colocasieae</taxon>
        <taxon>Colocasia</taxon>
    </lineage>
</organism>
<proteinExistence type="predicted"/>
<keyword evidence="2" id="KW-1185">Reference proteome</keyword>
<sequence>MEVAPHSILSYQSLIFHIFFIVQAHQGMAEMDHLPSPVDNSVLYAQEGHRSQLVYIGRETKVLKCWKHHRSLGGWPVDPRIVEYIKL</sequence>
<evidence type="ECO:0000313" key="2">
    <source>
        <dbReference type="Proteomes" id="UP000652761"/>
    </source>
</evidence>
<reference evidence="1" key="1">
    <citation type="submission" date="2017-07" db="EMBL/GenBank/DDBJ databases">
        <title>Taro Niue Genome Assembly and Annotation.</title>
        <authorList>
            <person name="Atibalentja N."/>
            <person name="Keating K."/>
            <person name="Fields C.J."/>
        </authorList>
    </citation>
    <scope>NUCLEOTIDE SEQUENCE</scope>
    <source>
        <strain evidence="1">Niue_2</strain>
        <tissue evidence="1">Leaf</tissue>
    </source>
</reference>
<dbReference type="Proteomes" id="UP000652761">
    <property type="component" value="Unassembled WGS sequence"/>
</dbReference>
<dbReference type="EMBL" id="NMUH01004506">
    <property type="protein sequence ID" value="MQM09900.1"/>
    <property type="molecule type" value="Genomic_DNA"/>
</dbReference>
<dbReference type="AlphaFoldDB" id="A0A843X361"/>